<evidence type="ECO:0000313" key="3">
    <source>
        <dbReference type="EMBL" id="MCO6395160.1"/>
    </source>
</evidence>
<protein>
    <submittedName>
        <fullName evidence="3">Uncharacterized protein</fullName>
    </submittedName>
</protein>
<feature type="signal peptide" evidence="2">
    <location>
        <begin position="1"/>
        <end position="24"/>
    </location>
</feature>
<accession>A0AAW5HVT1</accession>
<feature type="transmembrane region" description="Helical" evidence="1">
    <location>
        <begin position="186"/>
        <end position="207"/>
    </location>
</feature>
<organism evidence="3 4">
    <name type="scientific">Corynebacterium lipophilum</name>
    <dbReference type="NCBI Taxonomy" id="2804918"/>
    <lineage>
        <taxon>Bacteria</taxon>
        <taxon>Bacillati</taxon>
        <taxon>Actinomycetota</taxon>
        <taxon>Actinomycetes</taxon>
        <taxon>Mycobacteriales</taxon>
        <taxon>Corynebacteriaceae</taxon>
        <taxon>Corynebacterium</taxon>
    </lineage>
</organism>
<dbReference type="RefSeq" id="WP_070477328.1">
    <property type="nucleotide sequence ID" value="NZ_JAEUWV010000016.1"/>
</dbReference>
<evidence type="ECO:0000256" key="2">
    <source>
        <dbReference type="SAM" id="SignalP"/>
    </source>
</evidence>
<keyword evidence="2" id="KW-0732">Signal</keyword>
<keyword evidence="1" id="KW-0812">Transmembrane</keyword>
<comment type="caution">
    <text evidence="3">The sequence shown here is derived from an EMBL/GenBank/DDBJ whole genome shotgun (WGS) entry which is preliminary data.</text>
</comment>
<keyword evidence="1" id="KW-1133">Transmembrane helix</keyword>
<keyword evidence="4" id="KW-1185">Reference proteome</keyword>
<name>A0AAW5HVT1_9CORY</name>
<proteinExistence type="predicted"/>
<evidence type="ECO:0000313" key="4">
    <source>
        <dbReference type="Proteomes" id="UP001205920"/>
    </source>
</evidence>
<keyword evidence="1" id="KW-0472">Membrane</keyword>
<feature type="chain" id="PRO_5043913325" evidence="2">
    <location>
        <begin position="25"/>
        <end position="219"/>
    </location>
</feature>
<evidence type="ECO:0000256" key="1">
    <source>
        <dbReference type="SAM" id="Phobius"/>
    </source>
</evidence>
<reference evidence="3 4" key="1">
    <citation type="submission" date="2021-01" db="EMBL/GenBank/DDBJ databases">
        <title>Identification and Characterization of Corynebacterium sp.</title>
        <authorList>
            <person name="Luo Q."/>
            <person name="Qu P."/>
            <person name="Chen Q."/>
        </authorList>
    </citation>
    <scope>NUCLEOTIDE SEQUENCE [LARGE SCALE GENOMIC DNA]</scope>
    <source>
        <strain evidence="3 4">MC-18</strain>
    </source>
</reference>
<sequence>MKRIVTCAAATAIALGTIAAPAHAATVNVKDKDGMCTVQLSADEQRFVVSWFEASKAIGLHEQARDFVAAVDTAYPDATKRPTKLAEKYAEAQKTVKETKPTKERTLEGIDPAKRQVGPEMKRAEVPFGVEKSDEALYKAWAATPAGKVAEKQAMLDDADSAAAAACAKGAQADVAYPTAEPELNVAAIVGGVIAAVLAIIGLIAALPKLGVKLPMLPM</sequence>
<dbReference type="AlphaFoldDB" id="A0AAW5HVT1"/>
<gene>
    <name evidence="3" type="ORF">JMN37_09290</name>
</gene>
<dbReference type="Proteomes" id="UP001205920">
    <property type="component" value="Unassembled WGS sequence"/>
</dbReference>
<dbReference type="EMBL" id="JAEUWV010000016">
    <property type="protein sequence ID" value="MCO6395160.1"/>
    <property type="molecule type" value="Genomic_DNA"/>
</dbReference>